<keyword evidence="1" id="KW-0472">Membrane</keyword>
<feature type="non-terminal residue" evidence="2">
    <location>
        <position position="1"/>
    </location>
</feature>
<dbReference type="AlphaFoldDB" id="A0A0K2U7D7"/>
<keyword evidence="1" id="KW-0812">Transmembrane</keyword>
<evidence type="ECO:0000256" key="1">
    <source>
        <dbReference type="SAM" id="Phobius"/>
    </source>
</evidence>
<organism evidence="2">
    <name type="scientific">Lepeophtheirus salmonis</name>
    <name type="common">Salmon louse</name>
    <name type="synonym">Caligus salmonis</name>
    <dbReference type="NCBI Taxonomy" id="72036"/>
    <lineage>
        <taxon>Eukaryota</taxon>
        <taxon>Metazoa</taxon>
        <taxon>Ecdysozoa</taxon>
        <taxon>Arthropoda</taxon>
        <taxon>Crustacea</taxon>
        <taxon>Multicrustacea</taxon>
        <taxon>Hexanauplia</taxon>
        <taxon>Copepoda</taxon>
        <taxon>Siphonostomatoida</taxon>
        <taxon>Caligidae</taxon>
        <taxon>Lepeophtheirus</taxon>
    </lineage>
</organism>
<accession>A0A0K2U7D7</accession>
<keyword evidence="1" id="KW-1133">Transmembrane helix</keyword>
<sequence>KDSMIVCGFLIRNRILIRNKNTIMGTAHSMKNGSTCVCFSDGRLIGIEFGIGKIKIALESASGFIFGIVSFLISILGKQSYLFHLFGRTV</sequence>
<dbReference type="EMBL" id="HACA01016828">
    <property type="protein sequence ID" value="CDW34189.1"/>
    <property type="molecule type" value="Transcribed_RNA"/>
</dbReference>
<reference evidence="2" key="1">
    <citation type="submission" date="2014-05" db="EMBL/GenBank/DDBJ databases">
        <authorList>
            <person name="Chronopoulou M."/>
        </authorList>
    </citation>
    <scope>NUCLEOTIDE SEQUENCE</scope>
    <source>
        <tissue evidence="2">Whole organism</tissue>
    </source>
</reference>
<proteinExistence type="predicted"/>
<name>A0A0K2U7D7_LEPSM</name>
<feature type="transmembrane region" description="Helical" evidence="1">
    <location>
        <begin position="56"/>
        <end position="76"/>
    </location>
</feature>
<protein>
    <submittedName>
        <fullName evidence="2">Uncharacterized protein</fullName>
    </submittedName>
</protein>
<evidence type="ECO:0000313" key="2">
    <source>
        <dbReference type="EMBL" id="CDW34189.1"/>
    </source>
</evidence>